<keyword evidence="1" id="KW-0175">Coiled coil</keyword>
<keyword evidence="2" id="KW-0812">Transmembrane</keyword>
<reference evidence="3 4" key="2">
    <citation type="submission" date="2018-10" db="EMBL/GenBank/DDBJ databases">
        <authorList>
            <consortium name="Pathogen Informatics"/>
        </authorList>
    </citation>
    <scope>NUCLEOTIDE SEQUENCE [LARGE SCALE GENOMIC DNA]</scope>
</reference>
<dbReference type="Proteomes" id="UP000274131">
    <property type="component" value="Unassembled WGS sequence"/>
</dbReference>
<keyword evidence="4" id="KW-1185">Reference proteome</keyword>
<dbReference type="OrthoDB" id="5917548at2759"/>
<gene>
    <name evidence="3" type="ORF">EVEC_LOCUS8526</name>
</gene>
<dbReference type="Pfam" id="PF04870">
    <property type="entry name" value="Moulting_cycle"/>
    <property type="match status" value="1"/>
</dbReference>
<dbReference type="PANTHER" id="PTHR21523:SF37">
    <property type="entry name" value="MLT-TEN (MLT-10) RELATED"/>
    <property type="match status" value="1"/>
</dbReference>
<name>A0A0N4VEH5_ENTVE</name>
<keyword evidence="2" id="KW-0472">Membrane</keyword>
<evidence type="ECO:0000313" key="3">
    <source>
        <dbReference type="EMBL" id="VDD93775.1"/>
    </source>
</evidence>
<dbReference type="AlphaFoldDB" id="A0A0N4VEH5"/>
<feature type="transmembrane region" description="Helical" evidence="2">
    <location>
        <begin position="573"/>
        <end position="595"/>
    </location>
</feature>
<organism evidence="5">
    <name type="scientific">Enterobius vermicularis</name>
    <name type="common">Human pinworm</name>
    <dbReference type="NCBI Taxonomy" id="51028"/>
    <lineage>
        <taxon>Eukaryota</taxon>
        <taxon>Metazoa</taxon>
        <taxon>Ecdysozoa</taxon>
        <taxon>Nematoda</taxon>
        <taxon>Chromadorea</taxon>
        <taxon>Rhabditida</taxon>
        <taxon>Spirurina</taxon>
        <taxon>Oxyuridomorpha</taxon>
        <taxon>Oxyuroidea</taxon>
        <taxon>Oxyuridae</taxon>
        <taxon>Enterobius</taxon>
    </lineage>
</organism>
<dbReference type="STRING" id="51028.A0A0N4VEH5"/>
<evidence type="ECO:0000256" key="1">
    <source>
        <dbReference type="SAM" id="Coils"/>
    </source>
</evidence>
<evidence type="ECO:0000313" key="4">
    <source>
        <dbReference type="Proteomes" id="UP000274131"/>
    </source>
</evidence>
<dbReference type="InterPro" id="IPR006954">
    <property type="entry name" value="Mlt-10-like"/>
</dbReference>
<reference evidence="5" key="1">
    <citation type="submission" date="2017-02" db="UniProtKB">
        <authorList>
            <consortium name="WormBaseParasite"/>
        </authorList>
    </citation>
    <scope>IDENTIFICATION</scope>
</reference>
<dbReference type="PANTHER" id="PTHR21523">
    <property type="match status" value="1"/>
</dbReference>
<sequence>MTRETMPGAKYYDGKKISIPLSNKAHIDLIEHWMFQAYSSFLSAFASKSIPQLPPTERHTYTKCSKHATSLNKHAQCVMNAIEVSKKAKDGRDSQKVPPSAIADTVASENAFITEPQSEASRTFQKKVDLREMKQQYRRRYKKERLNIRRIRDDGASFESRQKDRLDREENAGSGKLPVLRGLTIKKSLESAANADTGSSVVKQDNYGLLSDADIESPMGILMKSIARTIRRIKNKARDGSWKSDVARLQQLEKLLHDKDDPSESPYSRYIFDSKQKFRKNEGNETFHMMSLVPNTLQYQKMREKDPLNTPFLVRNALKLGMAIAGQNTTDYDKKTVKFASPRFFSVVPDDGDDNINLLSPSLFSLHDEGKEDEKRFSIPHLLKNSKVLQKQDHEQMIDLIAEATGVADAVENAKKLKELEKKPEVKDIKGIDGQPMYFTKENATEIYGEDGRRRIETFERLHKSLNAQQIKEMNSSGYSVMNKEQLHLLYGKDSPYASESTLKKLASIKSLDELQRHVEHDISVFSKHENLKLQVREQKRQKRTIALTPLLFQDLTLKPDVVSQAIVLSPVLFSPVVLSPAVLGPFILSPWLFIPVILSPRVLSPLILNPLLFSPVVLSPLVLHPFVLSPGVFNPFVLSPLVLAPFILSPQVGTPLILSPMVLNPLILNPMALSPLVLSPFVLSPLVCSPQLLFALVFSPHVLSPLIASNLTLSTLIASPSVLS</sequence>
<feature type="transmembrane region" description="Helical" evidence="2">
    <location>
        <begin position="607"/>
        <end position="627"/>
    </location>
</feature>
<protein>
    <submittedName>
        <fullName evidence="5">ULP_PROTEASE domain-containing protein</fullName>
    </submittedName>
</protein>
<dbReference type="EMBL" id="UXUI01009466">
    <property type="protein sequence ID" value="VDD93775.1"/>
    <property type="molecule type" value="Genomic_DNA"/>
</dbReference>
<dbReference type="WBParaSite" id="EVEC_0000908501-mRNA-1">
    <property type="protein sequence ID" value="EVEC_0000908501-mRNA-1"/>
    <property type="gene ID" value="EVEC_0000908501"/>
</dbReference>
<accession>A0A0N4VEH5</accession>
<keyword evidence="2" id="KW-1133">Transmembrane helix</keyword>
<evidence type="ECO:0000256" key="2">
    <source>
        <dbReference type="SAM" id="Phobius"/>
    </source>
</evidence>
<feature type="coiled-coil region" evidence="1">
    <location>
        <begin position="127"/>
        <end position="154"/>
    </location>
</feature>
<proteinExistence type="predicted"/>
<evidence type="ECO:0000313" key="5">
    <source>
        <dbReference type="WBParaSite" id="EVEC_0000908501-mRNA-1"/>
    </source>
</evidence>